<feature type="compositionally biased region" description="Low complexity" evidence="2">
    <location>
        <begin position="346"/>
        <end position="358"/>
    </location>
</feature>
<dbReference type="OMA" id="THCAMES"/>
<dbReference type="VEuPathDB" id="TriTrypDB:TcCLB.504175.30"/>
<feature type="coiled-coil region" evidence="1">
    <location>
        <begin position="557"/>
        <end position="594"/>
    </location>
</feature>
<dbReference type="VEuPathDB" id="TriTrypDB:TcCL_ESM06481"/>
<dbReference type="VEuPathDB" id="TriTrypDB:BCY84_17208"/>
<dbReference type="SMR" id="A0A2V2X564"/>
<dbReference type="VEuPathDB" id="TriTrypDB:TcG_05205"/>
<evidence type="ECO:0000313" key="4">
    <source>
        <dbReference type="Proteomes" id="UP000246078"/>
    </source>
</evidence>
<feature type="region of interest" description="Disordered" evidence="2">
    <location>
        <begin position="127"/>
        <end position="170"/>
    </location>
</feature>
<comment type="caution">
    <text evidence="3">The sequence shown here is derived from an EMBL/GenBank/DDBJ whole genome shotgun (WGS) entry which is preliminary data.</text>
</comment>
<name>A0A2V2X564_TRYCR</name>
<dbReference type="VEuPathDB" id="TriTrypDB:Tc_MARK_8756"/>
<protein>
    <submittedName>
        <fullName evidence="3">Uncharacterized protein</fullName>
    </submittedName>
</protein>
<accession>A0A2V2X564</accession>
<dbReference type="VEuPathDB" id="TriTrypDB:TcCLB.508385.50"/>
<feature type="region of interest" description="Disordered" evidence="2">
    <location>
        <begin position="306"/>
        <end position="453"/>
    </location>
</feature>
<keyword evidence="1" id="KW-0175">Coiled coil</keyword>
<gene>
    <name evidence="3" type="ORF">C3747_26g228</name>
</gene>
<evidence type="ECO:0000256" key="1">
    <source>
        <dbReference type="SAM" id="Coils"/>
    </source>
</evidence>
<reference evidence="3 4" key="1">
    <citation type="journal article" date="2018" name="Microb. Genom.">
        <title>Expanding an expanded genome: long-read sequencing of Trypanosoma cruzi.</title>
        <authorList>
            <person name="Berna L."/>
            <person name="Rodriguez M."/>
            <person name="Chiribao M.L."/>
            <person name="Parodi-Talice A."/>
            <person name="Pita S."/>
            <person name="Rijo G."/>
            <person name="Alvarez-Valin F."/>
            <person name="Robello C."/>
        </authorList>
    </citation>
    <scope>NUCLEOTIDE SEQUENCE [LARGE SCALE GENOMIC DNA]</scope>
    <source>
        <strain evidence="3 4">TCC</strain>
    </source>
</reference>
<dbReference type="VEuPathDB" id="TriTrypDB:TcBrA4_0043900"/>
<proteinExistence type="predicted"/>
<dbReference type="VEuPathDB" id="TriTrypDB:TCDM_07069"/>
<dbReference type="OrthoDB" id="253130at2759"/>
<feature type="compositionally biased region" description="Basic residues" evidence="2">
    <location>
        <begin position="321"/>
        <end position="334"/>
    </location>
</feature>
<evidence type="ECO:0000256" key="2">
    <source>
        <dbReference type="SAM" id="MobiDB-lite"/>
    </source>
</evidence>
<dbReference type="VEuPathDB" id="TriTrypDB:C3747_26g228"/>
<dbReference type="EMBL" id="PRFC01000026">
    <property type="protein sequence ID" value="PWV15958.1"/>
    <property type="molecule type" value="Genomic_DNA"/>
</dbReference>
<evidence type="ECO:0000313" key="3">
    <source>
        <dbReference type="EMBL" id="PWV15958.1"/>
    </source>
</evidence>
<feature type="region of interest" description="Disordered" evidence="2">
    <location>
        <begin position="246"/>
        <end position="271"/>
    </location>
</feature>
<dbReference type="Proteomes" id="UP000246078">
    <property type="component" value="Unassembled WGS sequence"/>
</dbReference>
<feature type="coiled-coil region" evidence="1">
    <location>
        <begin position="2"/>
        <end position="29"/>
    </location>
</feature>
<organism evidence="3 4">
    <name type="scientific">Trypanosoma cruzi</name>
    <dbReference type="NCBI Taxonomy" id="5693"/>
    <lineage>
        <taxon>Eukaryota</taxon>
        <taxon>Discoba</taxon>
        <taxon>Euglenozoa</taxon>
        <taxon>Kinetoplastea</taxon>
        <taxon>Metakinetoplastina</taxon>
        <taxon>Trypanosomatida</taxon>
        <taxon>Trypanosomatidae</taxon>
        <taxon>Trypanosoma</taxon>
        <taxon>Schizotrypanum</taxon>
    </lineage>
</organism>
<feature type="compositionally biased region" description="Low complexity" evidence="2">
    <location>
        <begin position="395"/>
        <end position="405"/>
    </location>
</feature>
<dbReference type="AlphaFoldDB" id="A0A2V2X564"/>
<dbReference type="VEuPathDB" id="TriTrypDB:C4B63_56g74"/>
<feature type="compositionally biased region" description="Basic and acidic residues" evidence="2">
    <location>
        <begin position="433"/>
        <end position="453"/>
    </location>
</feature>
<sequence length="598" mass="66394">MNAVCERRIKRLEQQLRCYTRAYDAQRKVLFELNAKLQAAKTVEGAALNSGETTGPPASARSEEKGMQMSAVVPTVEWDEAFRQRLLQVLQDPLEQQQAVTFPTVASHDTCSDDANPLHGDREIIMRSLGPPRHDASIRSGDGGSNTEDDGDSPPATRLPSARHGSKAVKSEQLTASLVIASTDAATRFLEMMRRLWSAYFAHMHSQVQGVLRRMDDNFARFDASPSEETLVEFLEAHQRLRPHLSGIFGMPEGEEKEEKKGQPRGAALPSGNPLEQEGVFVQQLSLCIAEAVSPLLALALRSGNNGTQVVGKNHDEKKTRSSRQRRHDGHRTHAAAAVAPPPVCSAPFSPSSSHSVSTVFTDAEESVTESLMPNRDASQEELLDSHNGNKTRSSGESTTGSSEGHNSRALDVNGMGPKGTHSPSPVRPNPVRNDRKTDAGTPRLNEEDAENYRPQRRWRRDIDSLQVEAVLYSRGSSVSMRIPLNGPAAASTTHRAIGEEEEEVEVGGAATWQNPHTRLRRLRMQEERLSFTLIDIVAQRHDCSNEAKCYAMNKRLARVRSAIIRTEREVNELRRIQEEKEAIRKERAARQRRLLYI</sequence>
<dbReference type="VEuPathDB" id="TriTrypDB:TCSYLVIO_001966"/>
<dbReference type="VEuPathDB" id="TriTrypDB:ECC02_006136"/>